<feature type="domain" description="Fimbrial adhesin MrpH C-terminal" evidence="1">
    <location>
        <begin position="194"/>
        <end position="296"/>
    </location>
</feature>
<dbReference type="GO" id="GO:0009289">
    <property type="term" value="C:pilus"/>
    <property type="evidence" value="ECO:0007669"/>
    <property type="project" value="InterPro"/>
</dbReference>
<dbReference type="Proteomes" id="UP000050342">
    <property type="component" value="Unassembled WGS sequence"/>
</dbReference>
<evidence type="ECO:0000313" key="2">
    <source>
        <dbReference type="EMBL" id="KQB52245.1"/>
    </source>
</evidence>
<sequence>MKYTVGMLLLFKQADLVVFRVFYHRFRLFGLYMLKHTGSTLTAVCMMSVFITPNSATADIVYPSGYLATIGNPGIYVERWGTTGGSTPGIVTCPAATCYVGIAHQWRNTTTHPGYYWAFIGRRYISVPAGTLWDEAIRQWIEVFGRSGSGSHSWYFSAGNLINTCMRATAGGLAPDNIPLPATCGVILPAPAKCDFTTQAITLDHQTIDKNSVDGNTASTNFTVNCSAAAQIAVDNVQGNGPTQVLPGITSTLQIDGRPLGTRIQLPSGTSTHTASSTLRDTGAAYGDFNASIVLRITIF</sequence>
<evidence type="ECO:0000313" key="3">
    <source>
        <dbReference type="Proteomes" id="UP000050342"/>
    </source>
</evidence>
<dbReference type="AlphaFoldDB" id="A0A0Q0XQH4"/>
<accession>A0A0Q0XQH4</accession>
<dbReference type="GO" id="GO:0007155">
    <property type="term" value="P:cell adhesion"/>
    <property type="evidence" value="ECO:0007669"/>
    <property type="project" value="InterPro"/>
</dbReference>
<keyword evidence="3" id="KW-1185">Reference proteome</keyword>
<organism evidence="2 3">
    <name type="scientific">Pseudomonas endophytica</name>
    <dbReference type="NCBI Taxonomy" id="1563157"/>
    <lineage>
        <taxon>Bacteria</taxon>
        <taxon>Pseudomonadati</taxon>
        <taxon>Pseudomonadota</taxon>
        <taxon>Gammaproteobacteria</taxon>
        <taxon>Pseudomonadales</taxon>
        <taxon>Pseudomonadaceae</taxon>
        <taxon>Pseudomonas</taxon>
    </lineage>
</organism>
<gene>
    <name evidence="2" type="ORF">AQS70_15235</name>
</gene>
<protein>
    <recommendedName>
        <fullName evidence="1">Fimbrial adhesin MrpH C-terminal domain-containing protein</fullName>
    </recommendedName>
</protein>
<dbReference type="Gene3D" id="2.60.40.1090">
    <property type="entry name" value="Fimbrial-type adhesion domain"/>
    <property type="match status" value="1"/>
</dbReference>
<evidence type="ECO:0000259" key="1">
    <source>
        <dbReference type="Pfam" id="PF24223"/>
    </source>
</evidence>
<comment type="caution">
    <text evidence="2">The sequence shown here is derived from an EMBL/GenBank/DDBJ whole genome shotgun (WGS) entry which is preliminary data.</text>
</comment>
<proteinExistence type="predicted"/>
<dbReference type="STRING" id="1563157.AQS70_15235"/>
<dbReference type="InterPro" id="IPR036937">
    <property type="entry name" value="Adhesion_dom_fimbrial_sf"/>
</dbReference>
<name>A0A0Q0XQH4_9PSED</name>
<reference evidence="2 3" key="1">
    <citation type="submission" date="2015-10" db="EMBL/GenBank/DDBJ databases">
        <title>Pseudomonas helleri sp. nov. and Pseudomonas weihenstephanensis sp. nov., isolated from raw cows milk.</title>
        <authorList>
            <person name="Von Neubeck M."/>
            <person name="Huptas C."/>
            <person name="Wenning M."/>
            <person name="Scherer S."/>
        </authorList>
    </citation>
    <scope>NUCLEOTIDE SEQUENCE [LARGE SCALE GENOMIC DNA]</scope>
    <source>
        <strain evidence="2 3">BSTT44</strain>
    </source>
</reference>
<dbReference type="InterPro" id="IPR057010">
    <property type="entry name" value="MrpH_C"/>
</dbReference>
<dbReference type="EMBL" id="LLWH01000204">
    <property type="protein sequence ID" value="KQB52245.1"/>
    <property type="molecule type" value="Genomic_DNA"/>
</dbReference>
<dbReference type="Pfam" id="PF24223">
    <property type="entry name" value="MrpH_C"/>
    <property type="match status" value="1"/>
</dbReference>